<evidence type="ECO:0000313" key="3">
    <source>
        <dbReference type="Proteomes" id="UP000789524"/>
    </source>
</evidence>
<name>A0A8J2MHI1_9NEOP</name>
<feature type="region of interest" description="Disordered" evidence="1">
    <location>
        <begin position="74"/>
        <end position="96"/>
    </location>
</feature>
<dbReference type="Proteomes" id="UP000789524">
    <property type="component" value="Unassembled WGS sequence"/>
</dbReference>
<dbReference type="AlphaFoldDB" id="A0A8J2MHI1"/>
<protein>
    <submittedName>
        <fullName evidence="2">(African queen) hypothetical protein</fullName>
    </submittedName>
</protein>
<proteinExistence type="predicted"/>
<comment type="caution">
    <text evidence="2">The sequence shown here is derived from an EMBL/GenBank/DDBJ whole genome shotgun (WGS) entry which is preliminary data.</text>
</comment>
<evidence type="ECO:0000313" key="2">
    <source>
        <dbReference type="EMBL" id="CAG9558582.1"/>
    </source>
</evidence>
<evidence type="ECO:0000256" key="1">
    <source>
        <dbReference type="SAM" id="MobiDB-lite"/>
    </source>
</evidence>
<sequence length="121" mass="13047">MGRTERVISVSVSVVSGEPQRTPPDIDRARSSARVRSFARGPPGRPHSLSSHARVISAIASTDFGIELNARVSRSRSAASTDLRRRPSAAAAASARSSMCVRNALKKSIRDSRRRLGMTFS</sequence>
<gene>
    <name evidence="2" type="ORF">DCHRY22_LOCUS643</name>
</gene>
<reference evidence="2" key="1">
    <citation type="submission" date="2021-09" db="EMBL/GenBank/DDBJ databases">
        <authorList>
            <person name="Martin H S."/>
        </authorList>
    </citation>
    <scope>NUCLEOTIDE SEQUENCE</scope>
</reference>
<dbReference type="EMBL" id="CAKASE010000043">
    <property type="protein sequence ID" value="CAG9558582.1"/>
    <property type="molecule type" value="Genomic_DNA"/>
</dbReference>
<organism evidence="2 3">
    <name type="scientific">Danaus chrysippus</name>
    <name type="common">African queen</name>
    <dbReference type="NCBI Taxonomy" id="151541"/>
    <lineage>
        <taxon>Eukaryota</taxon>
        <taxon>Metazoa</taxon>
        <taxon>Ecdysozoa</taxon>
        <taxon>Arthropoda</taxon>
        <taxon>Hexapoda</taxon>
        <taxon>Insecta</taxon>
        <taxon>Pterygota</taxon>
        <taxon>Neoptera</taxon>
        <taxon>Endopterygota</taxon>
        <taxon>Lepidoptera</taxon>
        <taxon>Glossata</taxon>
        <taxon>Ditrysia</taxon>
        <taxon>Papilionoidea</taxon>
        <taxon>Nymphalidae</taxon>
        <taxon>Danainae</taxon>
        <taxon>Danaini</taxon>
        <taxon>Danaina</taxon>
        <taxon>Danaus</taxon>
        <taxon>Anosia</taxon>
    </lineage>
</organism>
<keyword evidence="3" id="KW-1185">Reference proteome</keyword>
<accession>A0A8J2MHI1</accession>